<dbReference type="AlphaFoldDB" id="A0A8J5N2H8"/>
<evidence type="ECO:0000256" key="2">
    <source>
        <dbReference type="SAM" id="SignalP"/>
    </source>
</evidence>
<keyword evidence="1" id="KW-0812">Transmembrane</keyword>
<keyword evidence="4" id="KW-1185">Reference proteome</keyword>
<comment type="caution">
    <text evidence="3">The sequence shown here is derived from an EMBL/GenBank/DDBJ whole genome shotgun (WGS) entry which is preliminary data.</text>
</comment>
<name>A0A8J5N2H8_HOMAM</name>
<feature type="transmembrane region" description="Helical" evidence="1">
    <location>
        <begin position="221"/>
        <end position="246"/>
    </location>
</feature>
<accession>A0A8J5N2H8</accession>
<keyword evidence="1" id="KW-0472">Membrane</keyword>
<keyword evidence="1" id="KW-1133">Transmembrane helix</keyword>
<evidence type="ECO:0000313" key="4">
    <source>
        <dbReference type="Proteomes" id="UP000747542"/>
    </source>
</evidence>
<gene>
    <name evidence="3" type="ORF">Hamer_G000939</name>
</gene>
<feature type="signal peptide" evidence="2">
    <location>
        <begin position="1"/>
        <end position="16"/>
    </location>
</feature>
<feature type="chain" id="PRO_5035226548" evidence="2">
    <location>
        <begin position="17"/>
        <end position="286"/>
    </location>
</feature>
<keyword evidence="2" id="KW-0732">Signal</keyword>
<dbReference type="OrthoDB" id="6380179at2759"/>
<sequence length="286" mass="32304">MWLAGTVLMEAVQVLALVTTNQNYCPGENWFTRTSDDLWLPALPARETSADPDHRPVVTYVPWDVVRENTTNWKDTTNRSYSNGLSLPILRCLPERKRCQAHTHLYGTLKSTVTHKALCVNVDGLCKALLVVHDEVSYCDCFSPSDYSRRKNDMDGTLNVINMTLLNECPQGPDKNNNGIDNTEIKIIVHETDTITPSRNSCLQIPEDTDTCRSQIIMNQWWELAVDVLVCVIVISFIVSVVLIIWKRLTKGNSQSSQSENIELESEETLMDCHEVTSFPLADKTT</sequence>
<evidence type="ECO:0000313" key="3">
    <source>
        <dbReference type="EMBL" id="KAG7171981.1"/>
    </source>
</evidence>
<evidence type="ECO:0000256" key="1">
    <source>
        <dbReference type="SAM" id="Phobius"/>
    </source>
</evidence>
<organism evidence="3 4">
    <name type="scientific">Homarus americanus</name>
    <name type="common">American lobster</name>
    <dbReference type="NCBI Taxonomy" id="6706"/>
    <lineage>
        <taxon>Eukaryota</taxon>
        <taxon>Metazoa</taxon>
        <taxon>Ecdysozoa</taxon>
        <taxon>Arthropoda</taxon>
        <taxon>Crustacea</taxon>
        <taxon>Multicrustacea</taxon>
        <taxon>Malacostraca</taxon>
        <taxon>Eumalacostraca</taxon>
        <taxon>Eucarida</taxon>
        <taxon>Decapoda</taxon>
        <taxon>Pleocyemata</taxon>
        <taxon>Astacidea</taxon>
        <taxon>Nephropoidea</taxon>
        <taxon>Nephropidae</taxon>
        <taxon>Homarus</taxon>
    </lineage>
</organism>
<proteinExistence type="predicted"/>
<dbReference type="Proteomes" id="UP000747542">
    <property type="component" value="Unassembled WGS sequence"/>
</dbReference>
<dbReference type="EMBL" id="JAHLQT010011632">
    <property type="protein sequence ID" value="KAG7171981.1"/>
    <property type="molecule type" value="Genomic_DNA"/>
</dbReference>
<protein>
    <submittedName>
        <fullName evidence="3">Uncharacterized protein</fullName>
    </submittedName>
</protein>
<reference evidence="3" key="1">
    <citation type="journal article" date="2021" name="Sci. Adv.">
        <title>The American lobster genome reveals insights on longevity, neural, and immune adaptations.</title>
        <authorList>
            <person name="Polinski J.M."/>
            <person name="Zimin A.V."/>
            <person name="Clark K.F."/>
            <person name="Kohn A.B."/>
            <person name="Sadowski N."/>
            <person name="Timp W."/>
            <person name="Ptitsyn A."/>
            <person name="Khanna P."/>
            <person name="Romanova D.Y."/>
            <person name="Williams P."/>
            <person name="Greenwood S.J."/>
            <person name="Moroz L.L."/>
            <person name="Walt D.R."/>
            <person name="Bodnar A.G."/>
        </authorList>
    </citation>
    <scope>NUCLEOTIDE SEQUENCE</scope>
    <source>
        <strain evidence="3">GMGI-L3</strain>
    </source>
</reference>